<reference evidence="3 4" key="1">
    <citation type="submission" date="2016-10" db="EMBL/GenBank/DDBJ databases">
        <authorList>
            <person name="de Groot N.N."/>
        </authorList>
    </citation>
    <scope>NUCLEOTIDE SEQUENCE [LARGE SCALE GENOMIC DNA]</scope>
    <source>
        <strain evidence="3 4">CGMCC 1.7005</strain>
    </source>
</reference>
<evidence type="ECO:0000256" key="1">
    <source>
        <dbReference type="SAM" id="SignalP"/>
    </source>
</evidence>
<dbReference type="AlphaFoldDB" id="A0A1I6ZKE5"/>
<dbReference type="Pfam" id="PF13568">
    <property type="entry name" value="OMP_b-brl_2"/>
    <property type="match status" value="1"/>
</dbReference>
<protein>
    <submittedName>
        <fullName evidence="3">Outer membrane protein beta-barrel domain-containing protein</fullName>
    </submittedName>
</protein>
<dbReference type="Proteomes" id="UP000236454">
    <property type="component" value="Unassembled WGS sequence"/>
</dbReference>
<feature type="chain" id="PRO_5014809207" evidence="1">
    <location>
        <begin position="20"/>
        <end position="279"/>
    </location>
</feature>
<feature type="domain" description="Outer membrane protein beta-barrel" evidence="2">
    <location>
        <begin position="80"/>
        <end position="255"/>
    </location>
</feature>
<gene>
    <name evidence="3" type="ORF">SAMN05216474_1436</name>
</gene>
<dbReference type="RefSeq" id="WP_170853706.1">
    <property type="nucleotide sequence ID" value="NZ_FPAS01000002.1"/>
</dbReference>
<evidence type="ECO:0000259" key="2">
    <source>
        <dbReference type="Pfam" id="PF13568"/>
    </source>
</evidence>
<dbReference type="STRING" id="477690.SAMN05216474_1436"/>
<keyword evidence="1" id="KW-0732">Signal</keyword>
<evidence type="ECO:0000313" key="3">
    <source>
        <dbReference type="EMBL" id="SFT63168.1"/>
    </source>
</evidence>
<accession>A0A1I6ZKE5</accession>
<organism evidence="3 4">
    <name type="scientific">Lishizhenia tianjinensis</name>
    <dbReference type="NCBI Taxonomy" id="477690"/>
    <lineage>
        <taxon>Bacteria</taxon>
        <taxon>Pseudomonadati</taxon>
        <taxon>Bacteroidota</taxon>
        <taxon>Flavobacteriia</taxon>
        <taxon>Flavobacteriales</taxon>
        <taxon>Crocinitomicaceae</taxon>
        <taxon>Lishizhenia</taxon>
    </lineage>
</organism>
<proteinExistence type="predicted"/>
<feature type="signal peptide" evidence="1">
    <location>
        <begin position="1"/>
        <end position="19"/>
    </location>
</feature>
<keyword evidence="4" id="KW-1185">Reference proteome</keyword>
<sequence>MKKFIVIAILSVLGGAAFAQEDPDTLTVKIGNKVIIIKSGENEEVVIQTDENDSTEQVDINEDDFEFSNKKRKSEANWSGLEVGVNTFVNSSYQPDFPNAQFLEIDPSKSWNWNLNFMDGKLDIIRGYVGITSGLGLNVTNFSFRNNYIYNYSPNQITAEMDTLADYSKNKLRMTYITVPLLLEFTTNREDDDNFYFNAGIVGGVKLISKLKRETDTDGYQRKFSEKGDYGVNAFKADAIVRVGYGSWGVYASYNLLPTFDKDLIDQANQVSFGLSYQF</sequence>
<name>A0A1I6ZKE5_9FLAO</name>
<dbReference type="InterPro" id="IPR025665">
    <property type="entry name" value="Beta-barrel_OMP_2"/>
</dbReference>
<evidence type="ECO:0000313" key="4">
    <source>
        <dbReference type="Proteomes" id="UP000236454"/>
    </source>
</evidence>
<dbReference type="EMBL" id="FPAS01000002">
    <property type="protein sequence ID" value="SFT63168.1"/>
    <property type="molecule type" value="Genomic_DNA"/>
</dbReference>